<feature type="compositionally biased region" description="Basic and acidic residues" evidence="1">
    <location>
        <begin position="20"/>
        <end position="37"/>
    </location>
</feature>
<feature type="region of interest" description="Disordered" evidence="1">
    <location>
        <begin position="492"/>
        <end position="527"/>
    </location>
</feature>
<dbReference type="EMBL" id="HBIX01010310">
    <property type="protein sequence ID" value="CAE0715040.1"/>
    <property type="molecule type" value="Transcribed_RNA"/>
</dbReference>
<feature type="compositionally biased region" description="Polar residues" evidence="1">
    <location>
        <begin position="931"/>
        <end position="950"/>
    </location>
</feature>
<feature type="region of interest" description="Disordered" evidence="1">
    <location>
        <begin position="922"/>
        <end position="1108"/>
    </location>
</feature>
<feature type="region of interest" description="Disordered" evidence="1">
    <location>
        <begin position="749"/>
        <end position="770"/>
    </location>
</feature>
<feature type="compositionally biased region" description="Polar residues" evidence="1">
    <location>
        <begin position="492"/>
        <end position="519"/>
    </location>
</feature>
<organism evidence="2">
    <name type="scientific">Pseudo-nitzschia australis</name>
    <dbReference type="NCBI Taxonomy" id="44445"/>
    <lineage>
        <taxon>Eukaryota</taxon>
        <taxon>Sar</taxon>
        <taxon>Stramenopiles</taxon>
        <taxon>Ochrophyta</taxon>
        <taxon>Bacillariophyta</taxon>
        <taxon>Bacillariophyceae</taxon>
        <taxon>Bacillariophycidae</taxon>
        <taxon>Bacillariales</taxon>
        <taxon>Bacillariaceae</taxon>
        <taxon>Pseudo-nitzschia</taxon>
    </lineage>
</organism>
<accession>A0A7S4AH47</accession>
<evidence type="ECO:0000313" key="2">
    <source>
        <dbReference type="EMBL" id="CAE0715040.1"/>
    </source>
</evidence>
<feature type="compositionally biased region" description="Polar residues" evidence="1">
    <location>
        <begin position="758"/>
        <end position="770"/>
    </location>
</feature>
<sequence>MSSIINIAAEQIGNVASSGMERREDVMRSKRIDEKENSSSISRCTTGTSGKSSSDGSNEIGSRNNTVAVPSSSALKENNINHDNNNILNQSKKFVGFLGGSIMTALNNQGTFASKKQLNSHNNEHLPSDDQLKKVDLQQPGLPILSEVSPVQSKDTINSPTEEGIEELINKKEQDHNAKLGGSHQADKQSSVSQPKQKYWETLLLPSENSNVRVERYDEQEYDDSPSPSPSPSPPLYPSSQLPKTEMISTFLSPQGKKSNIINEIYEDKGSPESIVSIPGDYSPGGSAFSLNPSPKARRIANRGSNSPGSLLCNMISLATTLETPQVYRSELDPIANPKGSVEDDTFQYESSPKAKIITDQERRSPESLMCNMISLATTLETPLVCKSSMIPTDNKNDSVEAGIYQDKPSPQSMISIPVDYFLGDKGLEKNYTREENSPGSLMYNTISSATNLETPMVSKNEHRVFCNNTASNASPDVSDFCKMLSSATAAQTPSLGPKIRNNSGSVVDNSATSRSTPSVAPMSQELSVRENRSLMISERNISKEEIFSVSTDNANKSIDSTPIKSNKSQVFRSLKSTASLQSNSDQTEDGSINSSVSVFYQSSMIQSKVPMEWIGPEDAVPLPAPSLATTTNPAIKSAKAAHHIISQLVKPKSKSAHLSNYCVPRLQKVGAGSSPTSLPSLLGTASLYEVSDLESPNIIMPNLNFKFSDEESTIQSRSINEACEIHSVLGNEQFQRAPSPHSLMTIDTPTDGEYSHSKSSTNGSNNTPKLHCSTTAVSAMTSKGSGSPHSTITNESFEQVFDDETSKSSKWLRLCIALGIFMAIGGGITVLVVSLSDQMKQEEPVSQQNIDEDWTGGIEMQTSRPTAIDFSVQTIPPSVAFSSITEETDDSTEFTNQYTRFPTSYEASKTTSTLVETINSSLKPVKTKDPSPTSTPAKTEDLSPTSTPVENEDPSSKPASTPVQTESLSSKPTSTAVKTKDPSLKPVKIKDSSPTSTPAKTKGPSPTSTLVKTKDPSPTSAPGKTRDPSSKPTPLPKLTSVPSLKPTIRAATVFEQSSTTDGPLLSSRPSSKPLRTTKPSWKPTSEPALNPVTTVGSSSKPTSTLSFKPTSKPIVLPTFTNEKLQELTWDKTIKGEKIWRQYDVGETARSPLWYLAADDIPGISIKIINAARGDRLLNQLRIAVDDYRSSKAVSSLELTTVDYEFLCPPPAKGQIKVCSGDFGNEWIGSTVFFMRGDYVVSALIRINEHASSPAGDALLQHSLCHQLGHALGVAHNTGRFASSSCMKDFGENVIVDGNIINQKLQHPNSDDLESLVTLYGAVGPKRTRGGKDPRRM</sequence>
<feature type="compositionally biased region" description="Low complexity" evidence="1">
    <location>
        <begin position="45"/>
        <end position="57"/>
    </location>
</feature>
<feature type="compositionally biased region" description="Polar residues" evidence="1">
    <location>
        <begin position="1092"/>
        <end position="1108"/>
    </location>
</feature>
<gene>
    <name evidence="2" type="ORF">PAUS00366_LOCUS7792</name>
</gene>
<feature type="compositionally biased region" description="Low complexity" evidence="1">
    <location>
        <begin position="1064"/>
        <end position="1075"/>
    </location>
</feature>
<feature type="compositionally biased region" description="Pro residues" evidence="1">
    <location>
        <begin position="227"/>
        <end position="237"/>
    </location>
</feature>
<feature type="compositionally biased region" description="Polar residues" evidence="1">
    <location>
        <begin position="993"/>
        <end position="1023"/>
    </location>
</feature>
<feature type="compositionally biased region" description="Basic and acidic residues" evidence="1">
    <location>
        <begin position="979"/>
        <end position="992"/>
    </location>
</feature>
<protein>
    <submittedName>
        <fullName evidence="2">Uncharacterized protein</fullName>
    </submittedName>
</protein>
<evidence type="ECO:0000256" key="1">
    <source>
        <dbReference type="SAM" id="MobiDB-lite"/>
    </source>
</evidence>
<feature type="compositionally biased region" description="Polar residues" evidence="1">
    <location>
        <begin position="958"/>
        <end position="978"/>
    </location>
</feature>
<reference evidence="2" key="1">
    <citation type="submission" date="2021-01" db="EMBL/GenBank/DDBJ databases">
        <authorList>
            <person name="Corre E."/>
            <person name="Pelletier E."/>
            <person name="Niang G."/>
            <person name="Scheremetjew M."/>
            <person name="Finn R."/>
            <person name="Kale V."/>
            <person name="Holt S."/>
            <person name="Cochrane G."/>
            <person name="Meng A."/>
            <person name="Brown T."/>
            <person name="Cohen L."/>
        </authorList>
    </citation>
    <scope>NUCLEOTIDE SEQUENCE</scope>
    <source>
        <strain evidence="2">10249 10 AB</strain>
    </source>
</reference>
<proteinExistence type="predicted"/>
<name>A0A7S4AH47_9STRA</name>
<feature type="region of interest" description="Disordered" evidence="1">
    <location>
        <begin position="218"/>
        <end position="242"/>
    </location>
</feature>
<feature type="region of interest" description="Disordered" evidence="1">
    <location>
        <begin position="18"/>
        <end position="66"/>
    </location>
</feature>
<dbReference type="SUPFAM" id="SSF55486">
    <property type="entry name" value="Metalloproteases ('zincins'), catalytic domain"/>
    <property type="match status" value="1"/>
</dbReference>